<sequence>MEEAQLLHKINQGIDPELRAQYQTLRAKKEAETLTDAEYNTLIQLSNTIEQFGAQRLEALAKLAQLRQVSLSELMETLSVANCKHKRFKLQTSQN</sequence>
<reference evidence="1" key="2">
    <citation type="journal article" date="2019" name="Genome Biol. Evol.">
        <title>Day and night: Metabolic profiles and evolutionary relationships of six axenic non-marine cyanobacteria.</title>
        <authorList>
            <person name="Will S.E."/>
            <person name="Henke P."/>
            <person name="Boedeker C."/>
            <person name="Huang S."/>
            <person name="Brinkmann H."/>
            <person name="Rohde M."/>
            <person name="Jarek M."/>
            <person name="Friedl T."/>
            <person name="Seufert S."/>
            <person name="Schumacher M."/>
            <person name="Overmann J."/>
            <person name="Neumann-Schaal M."/>
            <person name="Petersen J."/>
        </authorList>
    </citation>
    <scope>NUCLEOTIDE SEQUENCE [LARGE SCALE GENOMIC DNA]</scope>
    <source>
        <strain evidence="1">PCC 7102</strain>
    </source>
</reference>
<accession>A0A3S1AKX3</accession>
<gene>
    <name evidence="1" type="ORF">DSM106972_093220</name>
</gene>
<dbReference type="AlphaFoldDB" id="A0A3S1AKX3"/>
<proteinExistence type="predicted"/>
<evidence type="ECO:0000313" key="1">
    <source>
        <dbReference type="EMBL" id="RUS94427.1"/>
    </source>
</evidence>
<name>A0A3S1AKX3_9CYAN</name>
<dbReference type="RefSeq" id="WP_127087251.1">
    <property type="nucleotide sequence ID" value="NZ_RSCL01000048.1"/>
</dbReference>
<protein>
    <recommendedName>
        <fullName evidence="3">STAS/SEC14 domain-containing protein</fullName>
    </recommendedName>
</protein>
<evidence type="ECO:0000313" key="2">
    <source>
        <dbReference type="Proteomes" id="UP000271624"/>
    </source>
</evidence>
<reference evidence="1" key="1">
    <citation type="submission" date="2018-12" db="EMBL/GenBank/DDBJ databases">
        <authorList>
            <person name="Will S."/>
            <person name="Neumann-Schaal M."/>
            <person name="Henke P."/>
        </authorList>
    </citation>
    <scope>NUCLEOTIDE SEQUENCE</scope>
    <source>
        <strain evidence="1">PCC 7102</strain>
    </source>
</reference>
<comment type="caution">
    <text evidence="1">The sequence shown here is derived from an EMBL/GenBank/DDBJ whole genome shotgun (WGS) entry which is preliminary data.</text>
</comment>
<dbReference type="EMBL" id="RSCL01000048">
    <property type="protein sequence ID" value="RUS94427.1"/>
    <property type="molecule type" value="Genomic_DNA"/>
</dbReference>
<organism evidence="1 2">
    <name type="scientific">Dulcicalothrix desertica PCC 7102</name>
    <dbReference type="NCBI Taxonomy" id="232991"/>
    <lineage>
        <taxon>Bacteria</taxon>
        <taxon>Bacillati</taxon>
        <taxon>Cyanobacteriota</taxon>
        <taxon>Cyanophyceae</taxon>
        <taxon>Nostocales</taxon>
        <taxon>Calotrichaceae</taxon>
        <taxon>Dulcicalothrix</taxon>
    </lineage>
</organism>
<dbReference type="Proteomes" id="UP000271624">
    <property type="component" value="Unassembled WGS sequence"/>
</dbReference>
<dbReference type="OrthoDB" id="466871at2"/>
<evidence type="ECO:0008006" key="3">
    <source>
        <dbReference type="Google" id="ProtNLM"/>
    </source>
</evidence>
<keyword evidence="2" id="KW-1185">Reference proteome</keyword>